<dbReference type="GO" id="GO:0016992">
    <property type="term" value="F:lipoate synthase activity"/>
    <property type="evidence" value="ECO:0007669"/>
    <property type="project" value="UniProtKB-UniRule"/>
</dbReference>
<feature type="domain" description="Radical SAM core" evidence="10">
    <location>
        <begin position="113"/>
        <end position="332"/>
    </location>
</feature>
<evidence type="ECO:0000256" key="4">
    <source>
        <dbReference type="ARBA" id="ARBA00022691"/>
    </source>
</evidence>
<evidence type="ECO:0000313" key="11">
    <source>
        <dbReference type="EMBL" id="CAI8010336.1"/>
    </source>
</evidence>
<comment type="cofactor">
    <cofactor evidence="9">
        <name>[4Fe-4S] cluster</name>
        <dbReference type="ChEBI" id="CHEBI:49883"/>
    </cofactor>
    <text evidence="9">Binds 2 [4Fe-4S] clusters per subunit. One cluster is coordinated with 3 cysteines and an exchangeable S-adenosyl-L-methionine.</text>
</comment>
<dbReference type="FunFam" id="3.20.20.70:FF:000036">
    <property type="entry name" value="Lipoyl synthase, mitochondrial"/>
    <property type="match status" value="1"/>
</dbReference>
<keyword evidence="12" id="KW-1185">Reference proteome</keyword>
<dbReference type="GO" id="GO:0051539">
    <property type="term" value="F:4 iron, 4 sulfur cluster binding"/>
    <property type="evidence" value="ECO:0007669"/>
    <property type="project" value="UniProtKB-UniRule"/>
</dbReference>
<feature type="binding site" evidence="9">
    <location>
        <position position="102"/>
    </location>
    <ligand>
        <name>[4Fe-4S] cluster</name>
        <dbReference type="ChEBI" id="CHEBI:49883"/>
        <label>1</label>
    </ligand>
</feature>
<dbReference type="PROSITE" id="PS51918">
    <property type="entry name" value="RADICAL_SAM"/>
    <property type="match status" value="1"/>
</dbReference>
<dbReference type="PANTHER" id="PTHR10949">
    <property type="entry name" value="LIPOYL SYNTHASE"/>
    <property type="match status" value="1"/>
</dbReference>
<keyword evidence="5 9" id="KW-0479">Metal-binding</keyword>
<dbReference type="GO" id="GO:0005739">
    <property type="term" value="C:mitochondrion"/>
    <property type="evidence" value="ECO:0007669"/>
    <property type="project" value="UniProtKB-SubCell"/>
</dbReference>
<dbReference type="SFLD" id="SFLDF00271">
    <property type="entry name" value="lipoyl_synthase"/>
    <property type="match status" value="1"/>
</dbReference>
<dbReference type="PIRSF" id="PIRSF005963">
    <property type="entry name" value="Lipoyl_synth"/>
    <property type="match status" value="1"/>
</dbReference>
<reference evidence="11" key="1">
    <citation type="submission" date="2023-03" db="EMBL/GenBank/DDBJ databases">
        <authorList>
            <person name="Steffen K."/>
            <person name="Cardenas P."/>
        </authorList>
    </citation>
    <scope>NUCLEOTIDE SEQUENCE</scope>
</reference>
<keyword evidence="9" id="KW-0496">Mitochondrion</keyword>
<feature type="binding site" evidence="9">
    <location>
        <position position="132"/>
    </location>
    <ligand>
        <name>[4Fe-4S] cluster</name>
        <dbReference type="ChEBI" id="CHEBI:49883"/>
        <label>2</label>
        <note>4Fe-4S-S-AdoMet</note>
    </ligand>
</feature>
<dbReference type="SMART" id="SM00729">
    <property type="entry name" value="Elp3"/>
    <property type="match status" value="1"/>
</dbReference>
<dbReference type="InterPro" id="IPR006638">
    <property type="entry name" value="Elp3/MiaA/NifB-like_rSAM"/>
</dbReference>
<comment type="function">
    <text evidence="9">Catalyzes the radical-mediated insertion of two sulfur atoms into the C-6 and C-8 positions of the octanoyl moiety bound to the lipoyl domains of lipoate-dependent enzymes, thereby converting the octanoylated domains into lipoylated derivatives.</text>
</comment>
<dbReference type="Gene3D" id="3.20.20.70">
    <property type="entry name" value="Aldolase class I"/>
    <property type="match status" value="1"/>
</dbReference>
<dbReference type="InterPro" id="IPR003698">
    <property type="entry name" value="Lipoyl_synth"/>
</dbReference>
<dbReference type="AlphaFoldDB" id="A0AA35RGM7"/>
<comment type="catalytic activity">
    <reaction evidence="8 9">
        <text>[[Fe-S] cluster scaffold protein carrying a second [4Fe-4S](2+) cluster] + N(6)-octanoyl-L-lysyl-[protein] + 2 oxidized [2Fe-2S]-[ferredoxin] + 2 S-adenosyl-L-methionine + 4 H(+) = [[Fe-S] cluster scaffold protein] + N(6)-[(R)-dihydrolipoyl]-L-lysyl-[protein] + 4 Fe(3+) + 2 hydrogen sulfide + 2 5'-deoxyadenosine + 2 L-methionine + 2 reduced [2Fe-2S]-[ferredoxin]</text>
        <dbReference type="Rhea" id="RHEA:16585"/>
        <dbReference type="Rhea" id="RHEA-COMP:9928"/>
        <dbReference type="Rhea" id="RHEA-COMP:10000"/>
        <dbReference type="Rhea" id="RHEA-COMP:10001"/>
        <dbReference type="Rhea" id="RHEA-COMP:10475"/>
        <dbReference type="Rhea" id="RHEA-COMP:14568"/>
        <dbReference type="Rhea" id="RHEA-COMP:14569"/>
        <dbReference type="ChEBI" id="CHEBI:15378"/>
        <dbReference type="ChEBI" id="CHEBI:17319"/>
        <dbReference type="ChEBI" id="CHEBI:29034"/>
        <dbReference type="ChEBI" id="CHEBI:29919"/>
        <dbReference type="ChEBI" id="CHEBI:33722"/>
        <dbReference type="ChEBI" id="CHEBI:33737"/>
        <dbReference type="ChEBI" id="CHEBI:33738"/>
        <dbReference type="ChEBI" id="CHEBI:57844"/>
        <dbReference type="ChEBI" id="CHEBI:59789"/>
        <dbReference type="ChEBI" id="CHEBI:78809"/>
        <dbReference type="ChEBI" id="CHEBI:83100"/>
        <dbReference type="EC" id="2.8.1.8"/>
    </reaction>
</comment>
<dbReference type="HAMAP" id="MF_00206">
    <property type="entry name" value="Lipoyl_synth"/>
    <property type="match status" value="1"/>
</dbReference>
<dbReference type="Pfam" id="PF04055">
    <property type="entry name" value="Radical_SAM"/>
    <property type="match status" value="1"/>
</dbReference>
<comment type="similarity">
    <text evidence="9">Belongs to the radical SAM superfamily. Lipoyl synthase family.</text>
</comment>
<dbReference type="InterPro" id="IPR031691">
    <property type="entry name" value="LIAS_N"/>
</dbReference>
<comment type="subcellular location">
    <subcellularLocation>
        <location evidence="1 9">Mitochondrion</location>
    </subcellularLocation>
</comment>
<evidence type="ECO:0000259" key="10">
    <source>
        <dbReference type="PROSITE" id="PS51918"/>
    </source>
</evidence>
<dbReference type="NCBIfam" id="NF004019">
    <property type="entry name" value="PRK05481.1"/>
    <property type="match status" value="1"/>
</dbReference>
<feature type="binding site" evidence="9">
    <location>
        <position position="108"/>
    </location>
    <ligand>
        <name>[4Fe-4S] cluster</name>
        <dbReference type="ChEBI" id="CHEBI:49883"/>
        <label>1</label>
    </ligand>
</feature>
<evidence type="ECO:0000256" key="6">
    <source>
        <dbReference type="ARBA" id="ARBA00023004"/>
    </source>
</evidence>
<feature type="binding site" evidence="9">
    <location>
        <position position="97"/>
    </location>
    <ligand>
        <name>[4Fe-4S] cluster</name>
        <dbReference type="ChEBI" id="CHEBI:49883"/>
        <label>1</label>
    </ligand>
</feature>
<comment type="pathway">
    <text evidence="9">Protein modification; protein lipoylation via endogenous pathway; protein N(6)-(lipoyl)lysine from octanoyl-[acyl-carrier-protein]: step 2/2.</text>
</comment>
<dbReference type="NCBIfam" id="TIGR00510">
    <property type="entry name" value="lipA"/>
    <property type="match status" value="1"/>
</dbReference>
<keyword evidence="2 9" id="KW-0004">4Fe-4S</keyword>
<keyword evidence="4 9" id="KW-0949">S-adenosyl-L-methionine</keyword>
<organism evidence="11 12">
    <name type="scientific">Geodia barretti</name>
    <name type="common">Barrett's horny sponge</name>
    <dbReference type="NCBI Taxonomy" id="519541"/>
    <lineage>
        <taxon>Eukaryota</taxon>
        <taxon>Metazoa</taxon>
        <taxon>Porifera</taxon>
        <taxon>Demospongiae</taxon>
        <taxon>Heteroscleromorpha</taxon>
        <taxon>Tetractinellida</taxon>
        <taxon>Astrophorina</taxon>
        <taxon>Geodiidae</taxon>
        <taxon>Geodia</taxon>
    </lineage>
</organism>
<dbReference type="PANTHER" id="PTHR10949:SF0">
    <property type="entry name" value="LIPOYL SYNTHASE, MITOCHONDRIAL"/>
    <property type="match status" value="1"/>
</dbReference>
<evidence type="ECO:0000256" key="7">
    <source>
        <dbReference type="ARBA" id="ARBA00023014"/>
    </source>
</evidence>
<proteinExistence type="inferred from homology"/>
<evidence type="ECO:0000256" key="1">
    <source>
        <dbReference type="ARBA" id="ARBA00004173"/>
    </source>
</evidence>
<dbReference type="InterPro" id="IPR013785">
    <property type="entry name" value="Aldolase_TIM"/>
</dbReference>
<evidence type="ECO:0000256" key="5">
    <source>
        <dbReference type="ARBA" id="ARBA00022723"/>
    </source>
</evidence>
<dbReference type="Pfam" id="PF16881">
    <property type="entry name" value="LIAS_N"/>
    <property type="match status" value="1"/>
</dbReference>
<dbReference type="InterPro" id="IPR058240">
    <property type="entry name" value="rSAM_sf"/>
</dbReference>
<dbReference type="NCBIfam" id="NF009544">
    <property type="entry name" value="PRK12928.1"/>
    <property type="match status" value="1"/>
</dbReference>
<dbReference type="GO" id="GO:0009249">
    <property type="term" value="P:protein lipoylation"/>
    <property type="evidence" value="ECO:0007669"/>
    <property type="project" value="UniProtKB-UniRule"/>
</dbReference>
<keyword evidence="3 9" id="KW-0808">Transferase</keyword>
<dbReference type="Proteomes" id="UP001174909">
    <property type="component" value="Unassembled WGS sequence"/>
</dbReference>
<keyword evidence="7 9" id="KW-0411">Iron-sulfur</keyword>
<evidence type="ECO:0000256" key="9">
    <source>
        <dbReference type="HAMAP-Rule" id="MF_03123"/>
    </source>
</evidence>
<dbReference type="GO" id="GO:0046872">
    <property type="term" value="F:metal ion binding"/>
    <property type="evidence" value="ECO:0007669"/>
    <property type="project" value="UniProtKB-KW"/>
</dbReference>
<dbReference type="SFLD" id="SFLDG01058">
    <property type="entry name" value="lipoyl_synthase_like"/>
    <property type="match status" value="1"/>
</dbReference>
<protein>
    <recommendedName>
        <fullName evidence="9">Lipoyl synthase, mitochondrial</fullName>
        <ecNumber evidence="9">2.8.1.8</ecNumber>
    </recommendedName>
    <alternativeName>
        <fullName evidence="9">Lipoate synthase</fullName>
        <shortName evidence="9">LS</shortName>
        <shortName evidence="9">Lip-syn</shortName>
    </alternativeName>
    <alternativeName>
        <fullName evidence="9">Lipoic acid synthase</fullName>
    </alternativeName>
</protein>
<feature type="binding site" evidence="9">
    <location>
        <position position="343"/>
    </location>
    <ligand>
        <name>[4Fe-4S] cluster</name>
        <dbReference type="ChEBI" id="CHEBI:49883"/>
        <label>1</label>
    </ligand>
</feature>
<evidence type="ECO:0000313" key="12">
    <source>
        <dbReference type="Proteomes" id="UP001174909"/>
    </source>
</evidence>
<evidence type="ECO:0000256" key="8">
    <source>
        <dbReference type="ARBA" id="ARBA00047326"/>
    </source>
</evidence>
<feature type="binding site" evidence="9">
    <location>
        <position position="128"/>
    </location>
    <ligand>
        <name>[4Fe-4S] cluster</name>
        <dbReference type="ChEBI" id="CHEBI:49883"/>
        <label>2</label>
        <note>4Fe-4S-S-AdoMet</note>
    </ligand>
</feature>
<accession>A0AA35RGM7</accession>
<dbReference type="CDD" id="cd01335">
    <property type="entry name" value="Radical_SAM"/>
    <property type="match status" value="1"/>
</dbReference>
<gene>
    <name evidence="11" type="ORF">GBAR_LOCUS6817</name>
</gene>
<evidence type="ECO:0000256" key="2">
    <source>
        <dbReference type="ARBA" id="ARBA00022485"/>
    </source>
</evidence>
<feature type="binding site" evidence="9">
    <location>
        <position position="135"/>
    </location>
    <ligand>
        <name>[4Fe-4S] cluster</name>
        <dbReference type="ChEBI" id="CHEBI:49883"/>
        <label>2</label>
        <note>4Fe-4S-S-AdoMet</note>
    </ligand>
</feature>
<dbReference type="SUPFAM" id="SSF102114">
    <property type="entry name" value="Radical SAM enzymes"/>
    <property type="match status" value="1"/>
</dbReference>
<keyword evidence="6 9" id="KW-0408">Iron</keyword>
<evidence type="ECO:0000256" key="3">
    <source>
        <dbReference type="ARBA" id="ARBA00022679"/>
    </source>
</evidence>
<name>A0AA35RGM7_GEOBA</name>
<comment type="caution">
    <text evidence="11">The sequence shown here is derived from an EMBL/GenBank/DDBJ whole genome shotgun (WGS) entry which is preliminary data.</text>
</comment>
<dbReference type="EMBL" id="CASHTH010001029">
    <property type="protein sequence ID" value="CAI8010336.1"/>
    <property type="molecule type" value="Genomic_DNA"/>
</dbReference>
<dbReference type="InterPro" id="IPR007197">
    <property type="entry name" value="rSAM"/>
</dbReference>
<sequence>MLPFCRNPLRAVKEFRVLASVPSRGKASLTPEQMEMIRSGPSLSEFIQTAPLTPDHLKRKKGERLRLPPWLKTDIPVGREFHRLRRDLRGLGLTTVCEEAKCPNIGECWGGGEGRPATATIMVMGDQCTRGCRFCSVKTARSPPPLDPAEPVNTGMAVAKWGVDYIVITSVDRDDVEDMGADHFARTVEEIKKRNPVVLVEGLTPDFQGRKDCIARVARSGLEVYAHNIETVRELHWLVRDPRAGYRQSLEVLEHAKQVNPDLVTKSSIMLGCGETDEQVLQTLNDLRKSGVDCVTLGQYMQPTKQHLKVKEYVPPEKFKFWEDVGERLGFAYTASGPLVRSSYKAGEFYIKNIVEKRSGRRETSHHSNLSST</sequence>
<dbReference type="EC" id="2.8.1.8" evidence="9"/>
<dbReference type="SFLD" id="SFLDS00029">
    <property type="entry name" value="Radical_SAM"/>
    <property type="match status" value="1"/>
</dbReference>